<dbReference type="GO" id="GO:0005886">
    <property type="term" value="C:plasma membrane"/>
    <property type="evidence" value="ECO:0007669"/>
    <property type="project" value="UniProtKB-SubCell"/>
</dbReference>
<dbReference type="EMBL" id="AZEE01000010">
    <property type="protein sequence ID" value="KRK99420.1"/>
    <property type="molecule type" value="Genomic_DNA"/>
</dbReference>
<keyword evidence="1 6" id="KW-0812">Transmembrane</keyword>
<keyword evidence="6" id="KW-0132">Cell division</keyword>
<dbReference type="STRING" id="1423776.FD04_GL002237"/>
<comment type="similarity">
    <text evidence="6">Belongs to the EzrA family.</text>
</comment>
<evidence type="ECO:0000256" key="2">
    <source>
        <dbReference type="ARBA" id="ARBA00022989"/>
    </source>
</evidence>
<evidence type="ECO:0000256" key="3">
    <source>
        <dbReference type="ARBA" id="ARBA00023054"/>
    </source>
</evidence>
<evidence type="ECO:0000256" key="4">
    <source>
        <dbReference type="ARBA" id="ARBA00023136"/>
    </source>
</evidence>
<dbReference type="NCBIfam" id="NF003409">
    <property type="entry name" value="PRK04778.1-3"/>
    <property type="match status" value="1"/>
</dbReference>
<keyword evidence="4 6" id="KW-0472">Membrane</keyword>
<evidence type="ECO:0000313" key="9">
    <source>
        <dbReference type="EMBL" id="KRK99420.1"/>
    </source>
</evidence>
<dbReference type="GO" id="GO:0000917">
    <property type="term" value="P:division septum assembly"/>
    <property type="evidence" value="ECO:0007669"/>
    <property type="project" value="UniProtKB-KW"/>
</dbReference>
<protein>
    <recommendedName>
        <fullName evidence="6">Septation ring formation regulator EzrA</fullName>
    </recommendedName>
</protein>
<dbReference type="PATRIC" id="fig|1423776.4.peg.2267"/>
<name>A0A0R1LUF1_9LACO</name>
<gene>
    <name evidence="6" type="primary">ezrA</name>
    <name evidence="9" type="ORF">FD04_GL002237</name>
</gene>
<accession>A0A0R1LUF1</accession>
<feature type="region of interest" description="Disordered" evidence="7">
    <location>
        <begin position="557"/>
        <end position="580"/>
    </location>
</feature>
<dbReference type="OrthoDB" id="1654473at2"/>
<feature type="topological domain" description="Extracellular" evidence="6">
    <location>
        <begin position="1"/>
        <end position="3"/>
    </location>
</feature>
<keyword evidence="2 6" id="KW-1133">Transmembrane helix</keyword>
<feature type="compositionally biased region" description="Basic and acidic residues" evidence="7">
    <location>
        <begin position="571"/>
        <end position="580"/>
    </location>
</feature>
<feature type="coiled-coil region" evidence="6">
    <location>
        <begin position="106"/>
        <end position="136"/>
    </location>
</feature>
<dbReference type="GO" id="GO:0005940">
    <property type="term" value="C:septin ring"/>
    <property type="evidence" value="ECO:0007669"/>
    <property type="project" value="InterPro"/>
</dbReference>
<evidence type="ECO:0000256" key="6">
    <source>
        <dbReference type="HAMAP-Rule" id="MF_00728"/>
    </source>
</evidence>
<dbReference type="Pfam" id="PF06160">
    <property type="entry name" value="EzrA"/>
    <property type="match status" value="1"/>
</dbReference>
<evidence type="ECO:0000256" key="5">
    <source>
        <dbReference type="ARBA" id="ARBA00023210"/>
    </source>
</evidence>
<keyword evidence="10" id="KW-1185">Reference proteome</keyword>
<feature type="topological domain" description="Cytoplasmic" evidence="6">
    <location>
        <begin position="23"/>
        <end position="580"/>
    </location>
</feature>
<dbReference type="GO" id="GO:0000921">
    <property type="term" value="P:septin ring assembly"/>
    <property type="evidence" value="ECO:0007669"/>
    <property type="project" value="InterPro"/>
</dbReference>
<evidence type="ECO:0000256" key="8">
    <source>
        <dbReference type="SAM" id="Phobius"/>
    </source>
</evidence>
<dbReference type="RefSeq" id="WP_056946436.1">
    <property type="nucleotide sequence ID" value="NZ_AZEE01000010.1"/>
</dbReference>
<keyword evidence="3 6" id="KW-0175">Coiled coil</keyword>
<feature type="coiled-coil region" evidence="6">
    <location>
        <begin position="391"/>
        <end position="476"/>
    </location>
</feature>
<sequence>MFRILIGIIILAIVIYAGVLIYQQYLIRQLKGINQKRQGLEIDKLETAVDQVKAMSLTGKTLEQVEQLNSEFVELTDHRLPRLKKQVDEAIESAKQYHVLGASQAVKKANESLSIAQQAMQQINDHVQELKDVDAQHKEAVKALEVKYQSLRKTLLAKNFMYGGAIDGLETQLGHLEDDNDRFRELTSQGDHESAAQLLAQLQQDTDQLEEMIAQIPPLVKNLETEFPAQIQELQQGEQQLSEDGYRFSVEDLKQQLADLPKEVDVSKQKLTDLDIDAVAQADTALSTKIDHFYDLMQAEMTAKPKAVANLDYLAKFIAHAKNQNSLLLRELERLNQNYTLDHQELENTRGFTEQLRAIESDYQADVEAIHGQTAIFTQVEARQDQQSKTLTQIEQQQQEINDAVAGLAQEEKQANQTLQQFEFKLHSLRREVENLNLPGVAKTYLDYYHVVNDEIDKLTDDMNQVQINMEDITKQLIMIQSDLDILTEKTADLVDSAQLAEQLIQYANRYRLTHDEVAKASGEAQRLFDEEYDYAKSLETIATVLDQVEPGSYKRLEDRYYQSKQPVTESTREEDVSSN</sequence>
<keyword evidence="6" id="KW-0131">Cell cycle</keyword>
<evidence type="ECO:0000256" key="7">
    <source>
        <dbReference type="SAM" id="MobiDB-lite"/>
    </source>
</evidence>
<feature type="transmembrane region" description="Helical" evidence="8">
    <location>
        <begin position="6"/>
        <end position="27"/>
    </location>
</feature>
<feature type="coiled-coil region" evidence="6">
    <location>
        <begin position="318"/>
        <end position="349"/>
    </location>
</feature>
<evidence type="ECO:0000313" key="10">
    <source>
        <dbReference type="Proteomes" id="UP000051160"/>
    </source>
</evidence>
<comment type="subcellular location">
    <subcellularLocation>
        <location evidence="6">Cell membrane</location>
        <topology evidence="6">Single-pass membrane protein</topology>
    </subcellularLocation>
    <text evidence="6">Colocalized with FtsZ to the nascent septal site.</text>
</comment>
<dbReference type="Proteomes" id="UP000051160">
    <property type="component" value="Unassembled WGS sequence"/>
</dbReference>
<reference evidence="9 10" key="1">
    <citation type="journal article" date="2015" name="Genome Announc.">
        <title>Expanding the biotechnology potential of lactobacilli through comparative genomics of 213 strains and associated genera.</title>
        <authorList>
            <person name="Sun Z."/>
            <person name="Harris H.M."/>
            <person name="McCann A."/>
            <person name="Guo C."/>
            <person name="Argimon S."/>
            <person name="Zhang W."/>
            <person name="Yang X."/>
            <person name="Jeffery I.B."/>
            <person name="Cooney J.C."/>
            <person name="Kagawa T.F."/>
            <person name="Liu W."/>
            <person name="Song Y."/>
            <person name="Salvetti E."/>
            <person name="Wrobel A."/>
            <person name="Rasinkangas P."/>
            <person name="Parkhill J."/>
            <person name="Rea M.C."/>
            <person name="O'Sullivan O."/>
            <person name="Ritari J."/>
            <person name="Douillard F.P."/>
            <person name="Paul Ross R."/>
            <person name="Yang R."/>
            <person name="Briner A.E."/>
            <person name="Felis G.E."/>
            <person name="de Vos W.M."/>
            <person name="Barrangou R."/>
            <person name="Klaenhammer T.R."/>
            <person name="Caufield P.W."/>
            <person name="Cui Y."/>
            <person name="Zhang H."/>
            <person name="O'Toole P.W."/>
        </authorList>
    </citation>
    <scope>NUCLEOTIDE SEQUENCE [LARGE SCALE GENOMIC DNA]</scope>
    <source>
        <strain evidence="9 10">DSM 19909</strain>
    </source>
</reference>
<feature type="coiled-coil region" evidence="6">
    <location>
        <begin position="166"/>
        <end position="215"/>
    </location>
</feature>
<organism evidence="9 10">
    <name type="scientific">Secundilactobacillus odoratitofui DSM 19909 = JCM 15043</name>
    <dbReference type="NCBI Taxonomy" id="1423776"/>
    <lineage>
        <taxon>Bacteria</taxon>
        <taxon>Bacillati</taxon>
        <taxon>Bacillota</taxon>
        <taxon>Bacilli</taxon>
        <taxon>Lactobacillales</taxon>
        <taxon>Lactobacillaceae</taxon>
        <taxon>Secundilactobacillus</taxon>
    </lineage>
</organism>
<proteinExistence type="inferred from homology"/>
<keyword evidence="5 6" id="KW-0717">Septation</keyword>
<comment type="caution">
    <text evidence="9">The sequence shown here is derived from an EMBL/GenBank/DDBJ whole genome shotgun (WGS) entry which is preliminary data.</text>
</comment>
<dbReference type="InterPro" id="IPR010379">
    <property type="entry name" value="EzrA"/>
</dbReference>
<comment type="function">
    <text evidence="6">Negative regulator of FtsZ ring formation; modulates the frequency and position of FtsZ ring formation. Inhibits FtsZ ring formation at polar sites. Interacts either with FtsZ or with one of its binding partners to promote depolymerization.</text>
</comment>
<evidence type="ECO:0000256" key="1">
    <source>
        <dbReference type="ARBA" id="ARBA00022692"/>
    </source>
</evidence>
<dbReference type="HAMAP" id="MF_00728">
    <property type="entry name" value="EzrA"/>
    <property type="match status" value="1"/>
</dbReference>
<keyword evidence="6" id="KW-1003">Cell membrane</keyword>
<dbReference type="AlphaFoldDB" id="A0A0R1LUF1"/>